<evidence type="ECO:0000256" key="2">
    <source>
        <dbReference type="SAM" id="MobiDB-lite"/>
    </source>
</evidence>
<dbReference type="InterPro" id="IPR016047">
    <property type="entry name" value="M23ase_b-sheet_dom"/>
</dbReference>
<protein>
    <submittedName>
        <fullName evidence="4">Peptidoglycan DD-metalloendopeptidase family protein</fullName>
    </submittedName>
</protein>
<dbReference type="PANTHER" id="PTHR21666">
    <property type="entry name" value="PEPTIDASE-RELATED"/>
    <property type="match status" value="1"/>
</dbReference>
<organism evidence="4 5">
    <name type="scientific">Microbacterium thalli</name>
    <dbReference type="NCBI Taxonomy" id="3027921"/>
    <lineage>
        <taxon>Bacteria</taxon>
        <taxon>Bacillati</taxon>
        <taxon>Actinomycetota</taxon>
        <taxon>Actinomycetes</taxon>
        <taxon>Micrococcales</taxon>
        <taxon>Microbacteriaceae</taxon>
        <taxon>Microbacterium</taxon>
    </lineage>
</organism>
<dbReference type="EMBL" id="JAQZCI010000001">
    <property type="protein sequence ID" value="MDD7961587.1"/>
    <property type="molecule type" value="Genomic_DNA"/>
</dbReference>
<dbReference type="Gene3D" id="2.70.70.10">
    <property type="entry name" value="Glucose Permease (Domain IIA)"/>
    <property type="match status" value="1"/>
</dbReference>
<dbReference type="Pfam" id="PF01551">
    <property type="entry name" value="Peptidase_M23"/>
    <property type="match status" value="1"/>
</dbReference>
<feature type="region of interest" description="Disordered" evidence="2">
    <location>
        <begin position="85"/>
        <end position="143"/>
    </location>
</feature>
<evidence type="ECO:0000313" key="5">
    <source>
        <dbReference type="Proteomes" id="UP001218170"/>
    </source>
</evidence>
<evidence type="ECO:0000259" key="3">
    <source>
        <dbReference type="Pfam" id="PF01551"/>
    </source>
</evidence>
<name>A0ABT5SFR4_9MICO</name>
<sequence>MTSETAPTEAATSRPSTGEPSLGAPDGLTRAQWRRLRAEAELAAKVAAAPASDVANTASVEPEPDLAAPAADAVDEELVLTVVDTDAHAGPQLVTPSRRRRERAQEPETTSSPGESFGPAAVEPDEPSAGVESDIPPAAPLPDDRVVDEFEFAARLFSFTAQTPVQVAAEAIVEQEAREVATPRRRLRNVGKRMAAASVSMTAVAAVGLLSVGLTSPAAVVFASGDTGRDITAETARPAASVEPEEIQAFVSSSATGVTFDRSDAFDVTSVSEIAADSGVTNFAGTWVNDPNAEIQWPFPVGVPISAAFGSVSYLSEFSRPHRGVDLTPGAGADIHAVAGGTVRIATEAGGDYGVTVVIDHTINGELVSTRYGHMQYGSLNVKVGETIEPGEVIGKVGSTGKSTGAHLHLEVLLGGTTQVDPIAWLQEHAGS</sequence>
<dbReference type="InterPro" id="IPR050570">
    <property type="entry name" value="Cell_wall_metabolism_enzyme"/>
</dbReference>
<dbReference type="Proteomes" id="UP001218170">
    <property type="component" value="Unassembled WGS sequence"/>
</dbReference>
<evidence type="ECO:0000313" key="4">
    <source>
        <dbReference type="EMBL" id="MDD7961587.1"/>
    </source>
</evidence>
<feature type="compositionally biased region" description="Low complexity" evidence="2">
    <location>
        <begin position="1"/>
        <end position="17"/>
    </location>
</feature>
<feature type="region of interest" description="Disordered" evidence="2">
    <location>
        <begin position="46"/>
        <end position="72"/>
    </location>
</feature>
<feature type="region of interest" description="Disordered" evidence="2">
    <location>
        <begin position="1"/>
        <end position="29"/>
    </location>
</feature>
<dbReference type="SUPFAM" id="SSF51261">
    <property type="entry name" value="Duplicated hybrid motif"/>
    <property type="match status" value="1"/>
</dbReference>
<dbReference type="PANTHER" id="PTHR21666:SF289">
    <property type="entry name" value="L-ALA--D-GLU ENDOPEPTIDASE"/>
    <property type="match status" value="1"/>
</dbReference>
<proteinExistence type="predicted"/>
<evidence type="ECO:0000256" key="1">
    <source>
        <dbReference type="ARBA" id="ARBA00022729"/>
    </source>
</evidence>
<comment type="caution">
    <text evidence="4">The sequence shown here is derived from an EMBL/GenBank/DDBJ whole genome shotgun (WGS) entry which is preliminary data.</text>
</comment>
<feature type="domain" description="M23ase beta-sheet core" evidence="3">
    <location>
        <begin position="321"/>
        <end position="422"/>
    </location>
</feature>
<dbReference type="RefSeq" id="WP_274221340.1">
    <property type="nucleotide sequence ID" value="NZ_JAQZCH010000001.1"/>
</dbReference>
<dbReference type="CDD" id="cd12797">
    <property type="entry name" value="M23_peptidase"/>
    <property type="match status" value="1"/>
</dbReference>
<accession>A0ABT5SFR4</accession>
<reference evidence="4 5" key="1">
    <citation type="submission" date="2023-02" db="EMBL/GenBank/DDBJ databases">
        <title>Study of novel species of the Microbacterium genus.</title>
        <authorList>
            <person name="Arroyo-Herrera I."/>
            <person name="Roman-Ponce B."/>
            <person name="Vasquez-Murrieta M.S."/>
        </authorList>
    </citation>
    <scope>NUCLEOTIDE SEQUENCE [LARGE SCALE GENOMIC DNA]</scope>
    <source>
        <strain evidence="4 5">NE1TT3</strain>
    </source>
</reference>
<dbReference type="InterPro" id="IPR011055">
    <property type="entry name" value="Dup_hybrid_motif"/>
</dbReference>
<keyword evidence="1" id="KW-0732">Signal</keyword>
<keyword evidence="5" id="KW-1185">Reference proteome</keyword>
<gene>
    <name evidence="4" type="ORF">PUW80_04390</name>
</gene>